<feature type="domain" description="Protein kinase" evidence="5">
    <location>
        <begin position="97"/>
        <end position="369"/>
    </location>
</feature>
<dbReference type="CDD" id="cd14014">
    <property type="entry name" value="STKc_PknB_like"/>
    <property type="match status" value="1"/>
</dbReference>
<evidence type="ECO:0000256" key="2">
    <source>
        <dbReference type="ARBA" id="ARBA00022741"/>
    </source>
</evidence>
<evidence type="ECO:0000259" key="5">
    <source>
        <dbReference type="PROSITE" id="PS50011"/>
    </source>
</evidence>
<protein>
    <submittedName>
        <fullName evidence="6">Serine/threonine protein kinase</fullName>
    </submittedName>
</protein>
<keyword evidence="6" id="KW-0723">Serine/threonine-protein kinase</keyword>
<dbReference type="PROSITE" id="PS00108">
    <property type="entry name" value="PROTEIN_KINASE_ST"/>
    <property type="match status" value="1"/>
</dbReference>
<reference evidence="6 7" key="1">
    <citation type="submission" date="2021-12" db="EMBL/GenBank/DDBJ databases">
        <title>Discovery of the Pendulisporaceae a myxobacterial family with distinct sporulation behavior and unique specialized metabolism.</title>
        <authorList>
            <person name="Garcia R."/>
            <person name="Popoff A."/>
            <person name="Bader C.D."/>
            <person name="Loehr J."/>
            <person name="Walesch S."/>
            <person name="Walt C."/>
            <person name="Boldt J."/>
            <person name="Bunk B."/>
            <person name="Haeckl F.J.F.P.J."/>
            <person name="Gunesch A.P."/>
            <person name="Birkelbach J."/>
            <person name="Nuebel U."/>
            <person name="Pietschmann T."/>
            <person name="Bach T."/>
            <person name="Mueller R."/>
        </authorList>
    </citation>
    <scope>NUCLEOTIDE SEQUENCE [LARGE SCALE GENOMIC DNA]</scope>
    <source>
        <strain evidence="6 7">MSr11954</strain>
    </source>
</reference>
<evidence type="ECO:0000256" key="3">
    <source>
        <dbReference type="ARBA" id="ARBA00022777"/>
    </source>
</evidence>
<keyword evidence="7" id="KW-1185">Reference proteome</keyword>
<gene>
    <name evidence="6" type="ORF">LZC94_23060</name>
</gene>
<sequence length="380" mass="41030">MRQRQHPDPGTARAECLDENQLVALFDGTEQDPAVHAHLDICPDCRRVVAELARELAAEEEADFARQGGAAHRDDGLVSGEFDGRATWRGAIVGGRYRLLRFLGEGGLGIVWSAADQGGPDTAREAFALKFLKATEAARAKRFVREGRVTAALRHPNIVHVHDAFEAEGFPPVIVMDLLQGETLRACMRRVGRIELAPTITVLRSIVSALGEAHARGVVHRDLKPDNVFLSETQAGGRIVKVLDFGLAKLTALEGGFAATSPLTNSGHIVGTPTYMAPEQIFGEKDIDARADIWSLGVLAFECLSARRPVEGRTLGHALRAISTGKLTPLSEVAPDLPPAMTGLVMQMLSIDRSRRPSLYEIWEQLGAIGRYGGGSLDLG</sequence>
<keyword evidence="1" id="KW-0808">Transferase</keyword>
<dbReference type="Pfam" id="PF00069">
    <property type="entry name" value="Pkinase"/>
    <property type="match status" value="1"/>
</dbReference>
<keyword evidence="3 6" id="KW-0418">Kinase</keyword>
<dbReference type="GO" id="GO:0004674">
    <property type="term" value="F:protein serine/threonine kinase activity"/>
    <property type="evidence" value="ECO:0007669"/>
    <property type="project" value="UniProtKB-KW"/>
</dbReference>
<dbReference type="Gene3D" id="3.30.200.20">
    <property type="entry name" value="Phosphorylase Kinase, domain 1"/>
    <property type="match status" value="1"/>
</dbReference>
<dbReference type="PANTHER" id="PTHR43289">
    <property type="entry name" value="MITOGEN-ACTIVATED PROTEIN KINASE KINASE KINASE 20-RELATED"/>
    <property type="match status" value="1"/>
</dbReference>
<evidence type="ECO:0000313" key="6">
    <source>
        <dbReference type="EMBL" id="WXB20089.1"/>
    </source>
</evidence>
<name>A0ABZ2MC50_9BACT</name>
<dbReference type="RefSeq" id="WP_394829691.1">
    <property type="nucleotide sequence ID" value="NZ_CP089984.1"/>
</dbReference>
<evidence type="ECO:0000256" key="1">
    <source>
        <dbReference type="ARBA" id="ARBA00022679"/>
    </source>
</evidence>
<dbReference type="EMBL" id="CP089984">
    <property type="protein sequence ID" value="WXB20089.1"/>
    <property type="molecule type" value="Genomic_DNA"/>
</dbReference>
<organism evidence="6 7">
    <name type="scientific">Pendulispora albinea</name>
    <dbReference type="NCBI Taxonomy" id="2741071"/>
    <lineage>
        <taxon>Bacteria</taxon>
        <taxon>Pseudomonadati</taxon>
        <taxon>Myxococcota</taxon>
        <taxon>Myxococcia</taxon>
        <taxon>Myxococcales</taxon>
        <taxon>Sorangiineae</taxon>
        <taxon>Pendulisporaceae</taxon>
        <taxon>Pendulispora</taxon>
    </lineage>
</organism>
<dbReference type="Proteomes" id="UP001370348">
    <property type="component" value="Chromosome"/>
</dbReference>
<keyword evidence="4" id="KW-0067">ATP-binding</keyword>
<dbReference type="SUPFAM" id="SSF56112">
    <property type="entry name" value="Protein kinase-like (PK-like)"/>
    <property type="match status" value="1"/>
</dbReference>
<proteinExistence type="predicted"/>
<dbReference type="PANTHER" id="PTHR43289:SF34">
    <property type="entry name" value="SERINE_THREONINE-PROTEIN KINASE YBDM-RELATED"/>
    <property type="match status" value="1"/>
</dbReference>
<keyword evidence="2" id="KW-0547">Nucleotide-binding</keyword>
<dbReference type="Gene3D" id="1.10.510.10">
    <property type="entry name" value="Transferase(Phosphotransferase) domain 1"/>
    <property type="match status" value="1"/>
</dbReference>
<evidence type="ECO:0000256" key="4">
    <source>
        <dbReference type="ARBA" id="ARBA00022840"/>
    </source>
</evidence>
<evidence type="ECO:0000313" key="7">
    <source>
        <dbReference type="Proteomes" id="UP001370348"/>
    </source>
</evidence>
<dbReference type="InterPro" id="IPR008271">
    <property type="entry name" value="Ser/Thr_kinase_AS"/>
</dbReference>
<dbReference type="PROSITE" id="PS50011">
    <property type="entry name" value="PROTEIN_KINASE_DOM"/>
    <property type="match status" value="1"/>
</dbReference>
<dbReference type="InterPro" id="IPR000719">
    <property type="entry name" value="Prot_kinase_dom"/>
</dbReference>
<dbReference type="SMART" id="SM00220">
    <property type="entry name" value="S_TKc"/>
    <property type="match status" value="1"/>
</dbReference>
<accession>A0ABZ2MC50</accession>
<dbReference type="InterPro" id="IPR011009">
    <property type="entry name" value="Kinase-like_dom_sf"/>
</dbReference>